<evidence type="ECO:0000256" key="1">
    <source>
        <dbReference type="SAM" id="MobiDB-lite"/>
    </source>
</evidence>
<feature type="compositionally biased region" description="Polar residues" evidence="1">
    <location>
        <begin position="74"/>
        <end position="94"/>
    </location>
</feature>
<feature type="region of interest" description="Disordered" evidence="1">
    <location>
        <begin position="53"/>
        <end position="96"/>
    </location>
</feature>
<evidence type="ECO:0000313" key="2">
    <source>
        <dbReference type="EMBL" id="GFB17137.1"/>
    </source>
</evidence>
<dbReference type="EMBL" id="BKCJ010567532">
    <property type="protein sequence ID" value="GFB17137.1"/>
    <property type="molecule type" value="Genomic_DNA"/>
</dbReference>
<protein>
    <submittedName>
        <fullName evidence="2">Uncharacterized protein</fullName>
    </submittedName>
</protein>
<organism evidence="2">
    <name type="scientific">Tanacetum cinerariifolium</name>
    <name type="common">Dalmatian daisy</name>
    <name type="synonym">Chrysanthemum cinerariifolium</name>
    <dbReference type="NCBI Taxonomy" id="118510"/>
    <lineage>
        <taxon>Eukaryota</taxon>
        <taxon>Viridiplantae</taxon>
        <taxon>Streptophyta</taxon>
        <taxon>Embryophyta</taxon>
        <taxon>Tracheophyta</taxon>
        <taxon>Spermatophyta</taxon>
        <taxon>Magnoliopsida</taxon>
        <taxon>eudicotyledons</taxon>
        <taxon>Gunneridae</taxon>
        <taxon>Pentapetalae</taxon>
        <taxon>asterids</taxon>
        <taxon>campanulids</taxon>
        <taxon>Asterales</taxon>
        <taxon>Asteraceae</taxon>
        <taxon>Asteroideae</taxon>
        <taxon>Anthemideae</taxon>
        <taxon>Anthemidinae</taxon>
        <taxon>Tanacetum</taxon>
    </lineage>
</organism>
<sequence length="225" mass="25534">SLERKDFSKSKSVTKNNVSNDFSKPVTAQILPTNKKSILKNTDMLAPGMYKLHTEPTQTRTSQLPQDSRKTNKRVSFSTGVIPRTSVSRPQLKSNPVEDRVMLNNSKGKKQEVEDQRRNVKLSKNKTSVTACNDSLNAKTLNVNFVCATCGKCVLNEKHDMCVVWNKMHKAFPLLVRKFPLLEGTSHCLKINATVRRIEMPVPEVCTAIEEKKKKLSVKDRWQLH</sequence>
<accession>A0A699L3A3</accession>
<feature type="non-terminal residue" evidence="2">
    <location>
        <position position="1"/>
    </location>
</feature>
<comment type="caution">
    <text evidence="2">The sequence shown here is derived from an EMBL/GenBank/DDBJ whole genome shotgun (WGS) entry which is preliminary data.</text>
</comment>
<proteinExistence type="predicted"/>
<feature type="region of interest" description="Disordered" evidence="1">
    <location>
        <begin position="1"/>
        <end position="20"/>
    </location>
</feature>
<feature type="compositionally biased region" description="Low complexity" evidence="1">
    <location>
        <begin position="10"/>
        <end position="20"/>
    </location>
</feature>
<gene>
    <name evidence="2" type="ORF">Tci_689108</name>
</gene>
<feature type="compositionally biased region" description="Polar residues" evidence="1">
    <location>
        <begin position="55"/>
        <end position="66"/>
    </location>
</feature>
<dbReference type="AlphaFoldDB" id="A0A699L3A3"/>
<name>A0A699L3A3_TANCI</name>
<reference evidence="2" key="1">
    <citation type="journal article" date="2019" name="Sci. Rep.">
        <title>Draft genome of Tanacetum cinerariifolium, the natural source of mosquito coil.</title>
        <authorList>
            <person name="Yamashiro T."/>
            <person name="Shiraishi A."/>
            <person name="Satake H."/>
            <person name="Nakayama K."/>
        </authorList>
    </citation>
    <scope>NUCLEOTIDE SEQUENCE</scope>
</reference>